<reference evidence="1 4" key="2">
    <citation type="submission" date="2023-06" db="EMBL/GenBank/DDBJ databases">
        <title>SYSU T0a273.</title>
        <authorList>
            <person name="Gao L."/>
            <person name="Fang B.-Z."/>
            <person name="Li W.-J."/>
        </authorList>
    </citation>
    <scope>NUCLEOTIDE SEQUENCE [LARGE SCALE GENOMIC DNA]</scope>
    <source>
        <strain evidence="1 4">SYSU T0a273</strain>
    </source>
</reference>
<dbReference type="RefSeq" id="WP_301118960.1">
    <property type="nucleotide sequence ID" value="NZ_JAUHPX010000003.1"/>
</dbReference>
<protein>
    <submittedName>
        <fullName evidence="2">Uncharacterized protein</fullName>
    </submittedName>
</protein>
<dbReference type="Proteomes" id="UP001172756">
    <property type="component" value="Unassembled WGS sequence"/>
</dbReference>
<evidence type="ECO:0000313" key="2">
    <source>
        <dbReference type="EMBL" id="MDN4487624.1"/>
    </source>
</evidence>
<organism evidence="2 3">
    <name type="scientific">Demequina lignilytica</name>
    <dbReference type="NCBI Taxonomy" id="3051663"/>
    <lineage>
        <taxon>Bacteria</taxon>
        <taxon>Bacillati</taxon>
        <taxon>Actinomycetota</taxon>
        <taxon>Actinomycetes</taxon>
        <taxon>Micrococcales</taxon>
        <taxon>Demequinaceae</taxon>
        <taxon>Demequina</taxon>
    </lineage>
</organism>
<evidence type="ECO:0000313" key="3">
    <source>
        <dbReference type="Proteomes" id="UP001172737"/>
    </source>
</evidence>
<comment type="caution">
    <text evidence="2">The sequence shown here is derived from an EMBL/GenBank/DDBJ whole genome shotgun (WGS) entry which is preliminary data.</text>
</comment>
<dbReference type="Proteomes" id="UP001172737">
    <property type="component" value="Unassembled WGS sequence"/>
</dbReference>
<gene>
    <name evidence="1" type="ORF">QQ002_07355</name>
    <name evidence="2" type="ORF">QQX10_05515</name>
</gene>
<dbReference type="EMBL" id="JAUHPX010000003">
    <property type="protein sequence ID" value="MDN4487624.1"/>
    <property type="molecule type" value="Genomic_DNA"/>
</dbReference>
<evidence type="ECO:0000313" key="1">
    <source>
        <dbReference type="EMBL" id="MDN4483350.1"/>
    </source>
</evidence>
<name>A0AAW7M0C8_9MICO</name>
<proteinExistence type="predicted"/>
<reference evidence="2" key="1">
    <citation type="submission" date="2023-06" db="EMBL/GenBank/DDBJ databases">
        <title>Sysu t00039.</title>
        <authorList>
            <person name="Gao L."/>
            <person name="Fang B.-Z."/>
            <person name="Li W.-J."/>
        </authorList>
    </citation>
    <scope>NUCLEOTIDE SEQUENCE</scope>
    <source>
        <strain evidence="2">SYSU T00039</strain>
    </source>
</reference>
<evidence type="ECO:0000313" key="4">
    <source>
        <dbReference type="Proteomes" id="UP001172756"/>
    </source>
</evidence>
<sequence>MRRRFGRWIFMAIAIPLTAAALGMIADKVEERRGPDSKAARGLRIGKNILRPGA</sequence>
<dbReference type="AlphaFoldDB" id="A0AAW7M0C8"/>
<dbReference type="EMBL" id="JAUHQB010000004">
    <property type="protein sequence ID" value="MDN4483350.1"/>
    <property type="molecule type" value="Genomic_DNA"/>
</dbReference>
<accession>A0AAW7M0C8</accession>
<keyword evidence="3" id="KW-1185">Reference proteome</keyword>